<dbReference type="AlphaFoldDB" id="T1K767"/>
<sequence>MIQCIPNNVTIFHTGMMDNLSKKRQFLGGLVSSVKYNSQISEVKYCPKSLKGNVQPMITIFSSY</sequence>
<dbReference type="Proteomes" id="UP000015104">
    <property type="component" value="Unassembled WGS sequence"/>
</dbReference>
<name>T1K767_TETUR</name>
<evidence type="ECO:0000313" key="1">
    <source>
        <dbReference type="EnsemblMetazoa" id="tetur06g03140.1"/>
    </source>
</evidence>
<dbReference type="EMBL" id="CAEY01001799">
    <property type="status" value="NOT_ANNOTATED_CDS"/>
    <property type="molecule type" value="Genomic_DNA"/>
</dbReference>
<keyword evidence="2" id="KW-1185">Reference proteome</keyword>
<protein>
    <submittedName>
        <fullName evidence="1">Uncharacterized protein</fullName>
    </submittedName>
</protein>
<dbReference type="EnsemblMetazoa" id="tetur06g03140.1">
    <property type="protein sequence ID" value="tetur06g03140.1"/>
    <property type="gene ID" value="tetur06g03140"/>
</dbReference>
<dbReference type="HOGENOM" id="CLU_2870450_0_0_1"/>
<organism evidence="1 2">
    <name type="scientific">Tetranychus urticae</name>
    <name type="common">Two-spotted spider mite</name>
    <dbReference type="NCBI Taxonomy" id="32264"/>
    <lineage>
        <taxon>Eukaryota</taxon>
        <taxon>Metazoa</taxon>
        <taxon>Ecdysozoa</taxon>
        <taxon>Arthropoda</taxon>
        <taxon>Chelicerata</taxon>
        <taxon>Arachnida</taxon>
        <taxon>Acari</taxon>
        <taxon>Acariformes</taxon>
        <taxon>Trombidiformes</taxon>
        <taxon>Prostigmata</taxon>
        <taxon>Eleutherengona</taxon>
        <taxon>Raphignathae</taxon>
        <taxon>Tetranychoidea</taxon>
        <taxon>Tetranychidae</taxon>
        <taxon>Tetranychus</taxon>
    </lineage>
</organism>
<reference evidence="2" key="1">
    <citation type="submission" date="2011-08" db="EMBL/GenBank/DDBJ databases">
        <authorList>
            <person name="Rombauts S."/>
        </authorList>
    </citation>
    <scope>NUCLEOTIDE SEQUENCE</scope>
    <source>
        <strain evidence="2">London</strain>
    </source>
</reference>
<proteinExistence type="predicted"/>
<accession>T1K767</accession>
<reference evidence="1" key="2">
    <citation type="submission" date="2015-06" db="UniProtKB">
        <authorList>
            <consortium name="EnsemblMetazoa"/>
        </authorList>
    </citation>
    <scope>IDENTIFICATION</scope>
</reference>
<evidence type="ECO:0000313" key="2">
    <source>
        <dbReference type="Proteomes" id="UP000015104"/>
    </source>
</evidence>